<comment type="caution">
    <text evidence="1">The sequence shown here is derived from an EMBL/GenBank/DDBJ whole genome shotgun (WGS) entry which is preliminary data.</text>
</comment>
<sequence>MGVLALALGCRGPEWSYNTEPPQVFKPSEVAQLLRPAELAKLGYESWNEAIPAIRELAFELRAVGYCEILQKGRVLGDDVDLIEVEGAIRIRRMHDYTSKLTDDW</sequence>
<dbReference type="InterPro" id="IPR036390">
    <property type="entry name" value="WH_DNA-bd_sf"/>
</dbReference>
<reference evidence="1" key="1">
    <citation type="submission" date="2021-12" db="EMBL/GenBank/DDBJ databases">
        <title>Black yeast isolated from Biological Soil Crust.</title>
        <authorList>
            <person name="Kurbessoian T."/>
        </authorList>
    </citation>
    <scope>NUCLEOTIDE SEQUENCE</scope>
    <source>
        <strain evidence="1">CCFEE 5208</strain>
    </source>
</reference>
<evidence type="ECO:0000313" key="1">
    <source>
        <dbReference type="EMBL" id="KAK0320140.1"/>
    </source>
</evidence>
<accession>A0AAN6FKJ9</accession>
<dbReference type="Proteomes" id="UP001168146">
    <property type="component" value="Unassembled WGS sequence"/>
</dbReference>
<evidence type="ECO:0000313" key="2">
    <source>
        <dbReference type="Proteomes" id="UP001168146"/>
    </source>
</evidence>
<dbReference type="EMBL" id="JASUXU010000026">
    <property type="protein sequence ID" value="KAK0320140.1"/>
    <property type="molecule type" value="Genomic_DNA"/>
</dbReference>
<dbReference type="SUPFAM" id="SSF46785">
    <property type="entry name" value="Winged helix' DNA-binding domain"/>
    <property type="match status" value="1"/>
</dbReference>
<dbReference type="Pfam" id="PF11625">
    <property type="entry name" value="DUF3253"/>
    <property type="match status" value="1"/>
</dbReference>
<name>A0AAN6FKJ9_9PEZI</name>
<organism evidence="1 2">
    <name type="scientific">Friedmanniomyces endolithicus</name>
    <dbReference type="NCBI Taxonomy" id="329885"/>
    <lineage>
        <taxon>Eukaryota</taxon>
        <taxon>Fungi</taxon>
        <taxon>Dikarya</taxon>
        <taxon>Ascomycota</taxon>
        <taxon>Pezizomycotina</taxon>
        <taxon>Dothideomycetes</taxon>
        <taxon>Dothideomycetidae</taxon>
        <taxon>Mycosphaerellales</taxon>
        <taxon>Teratosphaeriaceae</taxon>
        <taxon>Friedmanniomyces</taxon>
    </lineage>
</organism>
<protein>
    <submittedName>
        <fullName evidence="1">Uncharacterized protein</fullName>
    </submittedName>
</protein>
<dbReference type="Gene3D" id="1.10.10.10">
    <property type="entry name" value="Winged helix-like DNA-binding domain superfamily/Winged helix DNA-binding domain"/>
    <property type="match status" value="1"/>
</dbReference>
<proteinExistence type="predicted"/>
<dbReference type="InterPro" id="IPR021660">
    <property type="entry name" value="DUF3253"/>
</dbReference>
<dbReference type="InterPro" id="IPR036388">
    <property type="entry name" value="WH-like_DNA-bd_sf"/>
</dbReference>
<dbReference type="AlphaFoldDB" id="A0AAN6FKJ9"/>
<gene>
    <name evidence="1" type="ORF">LTR82_008657</name>
</gene>